<sequence length="79" mass="9282">MEKLIKLVEKYKLANQPVDEFSMVIDDKQVVHGAIFVIKIEKKTFKLFIPEPHYKTIIEGETKPLIKTILKHPEVMLFM</sequence>
<dbReference type="Proteomes" id="UP001409291">
    <property type="component" value="Unassembled WGS sequence"/>
</dbReference>
<dbReference type="RefSeq" id="WP_346582161.1">
    <property type="nucleotide sequence ID" value="NZ_JBDJLH010000002.1"/>
</dbReference>
<protein>
    <submittedName>
        <fullName evidence="1">Uncharacterized protein</fullName>
    </submittedName>
</protein>
<name>A0ABV0BXT5_9SPHI</name>
<evidence type="ECO:0000313" key="2">
    <source>
        <dbReference type="Proteomes" id="UP001409291"/>
    </source>
</evidence>
<accession>A0ABV0BXT5</accession>
<gene>
    <name evidence="1" type="ORF">ABE541_19250</name>
</gene>
<organism evidence="1 2">
    <name type="scientific">Sphingobacterium kitahiroshimense</name>
    <dbReference type="NCBI Taxonomy" id="470446"/>
    <lineage>
        <taxon>Bacteria</taxon>
        <taxon>Pseudomonadati</taxon>
        <taxon>Bacteroidota</taxon>
        <taxon>Sphingobacteriia</taxon>
        <taxon>Sphingobacteriales</taxon>
        <taxon>Sphingobacteriaceae</taxon>
        <taxon>Sphingobacterium</taxon>
    </lineage>
</organism>
<evidence type="ECO:0000313" key="1">
    <source>
        <dbReference type="EMBL" id="MEN5379412.1"/>
    </source>
</evidence>
<comment type="caution">
    <text evidence="1">The sequence shown here is derived from an EMBL/GenBank/DDBJ whole genome shotgun (WGS) entry which is preliminary data.</text>
</comment>
<dbReference type="EMBL" id="JBDJNQ010000010">
    <property type="protein sequence ID" value="MEN5379412.1"/>
    <property type="molecule type" value="Genomic_DNA"/>
</dbReference>
<reference evidence="1 2" key="1">
    <citation type="submission" date="2024-04" db="EMBL/GenBank/DDBJ databases">
        <title>WGS of bacteria from Torrens River.</title>
        <authorList>
            <person name="Wyrsch E.R."/>
            <person name="Drigo B."/>
        </authorList>
    </citation>
    <scope>NUCLEOTIDE SEQUENCE [LARGE SCALE GENOMIC DNA]</scope>
    <source>
        <strain evidence="1 2">TWI391</strain>
    </source>
</reference>
<proteinExistence type="predicted"/>
<keyword evidence="2" id="KW-1185">Reference proteome</keyword>